<accession>A0AAX4HV81</accession>
<comment type="subunit">
    <text evidence="11">Monomer.</text>
</comment>
<dbReference type="GO" id="GO:0005737">
    <property type="term" value="C:cytoplasm"/>
    <property type="evidence" value="ECO:0007669"/>
    <property type="project" value="UniProtKB-SubCell"/>
</dbReference>
<dbReference type="Proteomes" id="UP001324634">
    <property type="component" value="Chromosome"/>
</dbReference>
<name>A0AAX4HV81_9BACT</name>
<feature type="active site" description="Proton acceptor" evidence="11">
    <location>
        <position position="218"/>
    </location>
</feature>
<dbReference type="PANTHER" id="PTHR39573:SF1">
    <property type="entry name" value="STRESS RESPONSE KINASE A"/>
    <property type="match status" value="1"/>
</dbReference>
<dbReference type="Gene3D" id="1.20.1270.170">
    <property type="match status" value="1"/>
</dbReference>
<keyword evidence="6 11" id="KW-0547">Nucleotide-binding</keyword>
<dbReference type="GO" id="GO:0005524">
    <property type="term" value="F:ATP binding"/>
    <property type="evidence" value="ECO:0007669"/>
    <property type="project" value="UniProtKB-UniRule"/>
</dbReference>
<proteinExistence type="inferred from homology"/>
<sequence length="344" mass="39962">MSQNQGIWGAETKHFHLLTPDHVMEAAELWGKRLSGRVMALNSLENRVYDVELASSFDFGKGFSPTNIILKFYRPGRWTKEQILEEHRFLTTLTEFEVPVVAPIEFNDNTLHLHTETNLWFALFPKVQGRLKDELIKDEIDQAGRLIGRIHNIGSMGTFAHRLALNPHTFIDINREALAQTQPVEHVSFQHYLKLLEQLSPMLAPMFTHLTIQRLHGDFHRGNIVWTSAGPMAVDFDDCLSGPVEQDLWLLFPGKDSYSLEDRDRFISAYKEMTRKDHVNLGLTEALRTMRMVHFNAWIAKRWDDHSFKRVFPQFTSANYWDQELIDLRVQMGLIQDRLGMGFE</sequence>
<dbReference type="PANTHER" id="PTHR39573">
    <property type="entry name" value="STRESS RESPONSE KINASE A"/>
    <property type="match status" value="1"/>
</dbReference>
<dbReference type="GO" id="GO:0000287">
    <property type="term" value="F:magnesium ion binding"/>
    <property type="evidence" value="ECO:0007669"/>
    <property type="project" value="UniProtKB-UniRule"/>
</dbReference>
<dbReference type="EMBL" id="CP139487">
    <property type="protein sequence ID" value="WPU67177.1"/>
    <property type="molecule type" value="Genomic_DNA"/>
</dbReference>
<keyword evidence="10 11" id="KW-0346">Stress response</keyword>
<evidence type="ECO:0000256" key="7">
    <source>
        <dbReference type="ARBA" id="ARBA00022777"/>
    </source>
</evidence>
<keyword evidence="14" id="KW-1185">Reference proteome</keyword>
<evidence type="ECO:0000256" key="8">
    <source>
        <dbReference type="ARBA" id="ARBA00022840"/>
    </source>
</evidence>
<evidence type="ECO:0000256" key="9">
    <source>
        <dbReference type="ARBA" id="ARBA00022842"/>
    </source>
</evidence>
<keyword evidence="9 11" id="KW-0460">Magnesium</keyword>
<organism evidence="13 14">
    <name type="scientific">Peredibacter starrii</name>
    <dbReference type="NCBI Taxonomy" id="28202"/>
    <lineage>
        <taxon>Bacteria</taxon>
        <taxon>Pseudomonadati</taxon>
        <taxon>Bdellovibrionota</taxon>
        <taxon>Bacteriovoracia</taxon>
        <taxon>Bacteriovoracales</taxon>
        <taxon>Bacteriovoracaceae</taxon>
        <taxon>Peredibacter</taxon>
    </lineage>
</organism>
<keyword evidence="5 11" id="KW-0479">Metal-binding</keyword>
<evidence type="ECO:0000256" key="3">
    <source>
        <dbReference type="ARBA" id="ARBA00022553"/>
    </source>
</evidence>
<feature type="domain" description="Aminoglycoside phosphotransferase" evidence="12">
    <location>
        <begin position="67"/>
        <end position="273"/>
    </location>
</feature>
<evidence type="ECO:0000259" key="12">
    <source>
        <dbReference type="Pfam" id="PF01636"/>
    </source>
</evidence>
<evidence type="ECO:0000256" key="2">
    <source>
        <dbReference type="ARBA" id="ARBA00022527"/>
    </source>
</evidence>
<evidence type="ECO:0000256" key="10">
    <source>
        <dbReference type="ARBA" id="ARBA00023016"/>
    </source>
</evidence>
<evidence type="ECO:0000256" key="4">
    <source>
        <dbReference type="ARBA" id="ARBA00022679"/>
    </source>
</evidence>
<dbReference type="NCBIfam" id="NF008738">
    <property type="entry name" value="PRK11768.1"/>
    <property type="match status" value="1"/>
</dbReference>
<dbReference type="Gene3D" id="3.30.200.70">
    <property type="match status" value="1"/>
</dbReference>
<comment type="subcellular location">
    <subcellularLocation>
        <location evidence="11">Cytoplasm</location>
    </subcellularLocation>
</comment>
<dbReference type="KEGG" id="psti:SOO65_10465"/>
<keyword evidence="7 11" id="KW-0418">Kinase</keyword>
<keyword evidence="2 11" id="KW-0723">Serine/threonine-protein kinase</keyword>
<protein>
    <recommendedName>
        <fullName evidence="11">Stress response kinase A</fullName>
        <ecNumber evidence="11">2.7.11.1</ecNumber>
    </recommendedName>
    <alternativeName>
        <fullName evidence="11">Serine/threonine-protein kinase SrkA</fullName>
    </alternativeName>
</protein>
<dbReference type="Pfam" id="PF01636">
    <property type="entry name" value="APH"/>
    <property type="match status" value="1"/>
</dbReference>
<feature type="site" description="ATP" evidence="11">
    <location>
        <position position="43"/>
    </location>
</feature>
<feature type="binding site" evidence="11">
    <location>
        <position position="235"/>
    </location>
    <ligand>
        <name>Mg(2+)</name>
        <dbReference type="ChEBI" id="CHEBI:18420"/>
    </ligand>
</feature>
<dbReference type="GO" id="GO:0004674">
    <property type="term" value="F:protein serine/threonine kinase activity"/>
    <property type="evidence" value="ECO:0007669"/>
    <property type="project" value="UniProtKB-UniRule"/>
</dbReference>
<evidence type="ECO:0000313" key="13">
    <source>
        <dbReference type="EMBL" id="WPU67177.1"/>
    </source>
</evidence>
<dbReference type="HAMAP" id="MF_01497">
    <property type="entry name" value="SrkA_kinase"/>
    <property type="match status" value="1"/>
</dbReference>
<dbReference type="InterPro" id="IPR032882">
    <property type="entry name" value="SrkA/RdoA"/>
</dbReference>
<dbReference type="RefSeq" id="WP_321400112.1">
    <property type="nucleotide sequence ID" value="NZ_CP139487.1"/>
</dbReference>
<comment type="cofactor">
    <cofactor evidence="11">
        <name>Mg(2+)</name>
        <dbReference type="ChEBI" id="CHEBI:18420"/>
    </cofactor>
</comment>
<dbReference type="AlphaFoldDB" id="A0AAX4HV81"/>
<feature type="binding site" evidence="11">
    <location>
        <position position="223"/>
    </location>
    <ligand>
        <name>Mg(2+)</name>
        <dbReference type="ChEBI" id="CHEBI:18420"/>
    </ligand>
</feature>
<evidence type="ECO:0000256" key="1">
    <source>
        <dbReference type="ARBA" id="ARBA00022490"/>
    </source>
</evidence>
<gene>
    <name evidence="11" type="primary">srkA</name>
    <name evidence="13" type="ORF">SOO65_10465</name>
</gene>
<evidence type="ECO:0000256" key="11">
    <source>
        <dbReference type="HAMAP-Rule" id="MF_01497"/>
    </source>
</evidence>
<comment type="similarity">
    <text evidence="11">Belongs to the SrkA/RdoA protein kinase family.</text>
</comment>
<dbReference type="EC" id="2.7.11.1" evidence="11"/>
<keyword evidence="8 11" id="KW-0067">ATP-binding</keyword>
<feature type="active site" evidence="11">
    <location>
        <position position="235"/>
    </location>
</feature>
<evidence type="ECO:0000313" key="14">
    <source>
        <dbReference type="Proteomes" id="UP001324634"/>
    </source>
</evidence>
<dbReference type="InterPro" id="IPR002575">
    <property type="entry name" value="Aminoglycoside_PTrfase"/>
</dbReference>
<evidence type="ECO:0000256" key="5">
    <source>
        <dbReference type="ARBA" id="ARBA00022723"/>
    </source>
</evidence>
<comment type="catalytic activity">
    <reaction evidence="11">
        <text>L-seryl-[protein] + ATP = O-phospho-L-seryl-[protein] + ADP + H(+)</text>
        <dbReference type="Rhea" id="RHEA:17989"/>
        <dbReference type="Rhea" id="RHEA-COMP:9863"/>
        <dbReference type="Rhea" id="RHEA-COMP:11604"/>
        <dbReference type="ChEBI" id="CHEBI:15378"/>
        <dbReference type="ChEBI" id="CHEBI:29999"/>
        <dbReference type="ChEBI" id="CHEBI:30616"/>
        <dbReference type="ChEBI" id="CHEBI:83421"/>
        <dbReference type="ChEBI" id="CHEBI:456216"/>
        <dbReference type="EC" id="2.7.11.1"/>
    </reaction>
</comment>
<keyword evidence="3 11" id="KW-0597">Phosphoprotein</keyword>
<reference evidence="13 14" key="1">
    <citation type="submission" date="2023-11" db="EMBL/GenBank/DDBJ databases">
        <title>Peredibacter starrii A3.12.</title>
        <authorList>
            <person name="Mitchell R.J."/>
        </authorList>
    </citation>
    <scope>NUCLEOTIDE SEQUENCE [LARGE SCALE GENOMIC DNA]</scope>
    <source>
        <strain evidence="13 14">A3.12</strain>
    </source>
</reference>
<dbReference type="Gene3D" id="1.10.510.10">
    <property type="entry name" value="Transferase(Phosphotransferase) domain 1"/>
    <property type="match status" value="1"/>
</dbReference>
<keyword evidence="4 11" id="KW-0808">Transferase</keyword>
<keyword evidence="1 11" id="KW-0963">Cytoplasm</keyword>
<dbReference type="SUPFAM" id="SSF56112">
    <property type="entry name" value="Protein kinase-like (PK-like)"/>
    <property type="match status" value="1"/>
</dbReference>
<dbReference type="InterPro" id="IPR011009">
    <property type="entry name" value="Kinase-like_dom_sf"/>
</dbReference>
<evidence type="ECO:0000256" key="6">
    <source>
        <dbReference type="ARBA" id="ARBA00022741"/>
    </source>
</evidence>
<comment type="catalytic activity">
    <reaction evidence="11">
        <text>L-threonyl-[protein] + ATP = O-phospho-L-threonyl-[protein] + ADP + H(+)</text>
        <dbReference type="Rhea" id="RHEA:46608"/>
        <dbReference type="Rhea" id="RHEA-COMP:11060"/>
        <dbReference type="Rhea" id="RHEA-COMP:11605"/>
        <dbReference type="ChEBI" id="CHEBI:15378"/>
        <dbReference type="ChEBI" id="CHEBI:30013"/>
        <dbReference type="ChEBI" id="CHEBI:30616"/>
        <dbReference type="ChEBI" id="CHEBI:61977"/>
        <dbReference type="ChEBI" id="CHEBI:456216"/>
        <dbReference type="EC" id="2.7.11.1"/>
    </reaction>
</comment>
<comment type="function">
    <text evidence="11">A protein kinase that phosphorylates Ser and Thr residues. Probably acts to suppress the effects of stress linked to accumulation of reactive oxygen species. Probably involved in the extracytoplasmic stress response.</text>
</comment>